<keyword evidence="3" id="KW-1185">Reference proteome</keyword>
<feature type="transmembrane region" description="Helical" evidence="1">
    <location>
        <begin position="18"/>
        <end position="36"/>
    </location>
</feature>
<protein>
    <submittedName>
        <fullName evidence="2">DUF4245 family protein</fullName>
    </submittedName>
</protein>
<organism evidence="2 3">
    <name type="scientific">Aeromicrobium phragmitis</name>
    <dbReference type="NCBI Taxonomy" id="2478914"/>
    <lineage>
        <taxon>Bacteria</taxon>
        <taxon>Bacillati</taxon>
        <taxon>Actinomycetota</taxon>
        <taxon>Actinomycetes</taxon>
        <taxon>Propionibacteriales</taxon>
        <taxon>Nocardioidaceae</taxon>
        <taxon>Aeromicrobium</taxon>
    </lineage>
</organism>
<evidence type="ECO:0000313" key="2">
    <source>
        <dbReference type="EMBL" id="RLV55746.1"/>
    </source>
</evidence>
<accession>A0A3L8PK18</accession>
<gene>
    <name evidence="2" type="ORF">D9V41_09790</name>
</gene>
<dbReference type="Proteomes" id="UP000282515">
    <property type="component" value="Unassembled WGS sequence"/>
</dbReference>
<keyword evidence="1" id="KW-0812">Transmembrane</keyword>
<sequence length="181" mass="19462">MSNYGGANAKMSDVLRTVLVLAAGVLAVFFLGRVFFTVEPDHPVSAVDYREAASAVESAAGFDPFVPERLPDGWISNSARIDAGTWEMGVVTDDDQFIGIRQLRDGDGEAFGRAVEDGTDRITVQGREWHAGETRDELVYALTDGDITTVVRSTASPEVTEDYLASLVPFSTLSPEAAASR</sequence>
<evidence type="ECO:0000313" key="3">
    <source>
        <dbReference type="Proteomes" id="UP000282515"/>
    </source>
</evidence>
<keyword evidence="1" id="KW-1133">Transmembrane helix</keyword>
<dbReference type="Pfam" id="PF14030">
    <property type="entry name" value="DUF4245"/>
    <property type="match status" value="1"/>
</dbReference>
<dbReference type="AlphaFoldDB" id="A0A3L8PK18"/>
<comment type="caution">
    <text evidence="2">The sequence shown here is derived from an EMBL/GenBank/DDBJ whole genome shotgun (WGS) entry which is preliminary data.</text>
</comment>
<evidence type="ECO:0000256" key="1">
    <source>
        <dbReference type="SAM" id="Phobius"/>
    </source>
</evidence>
<dbReference type="InterPro" id="IPR025339">
    <property type="entry name" value="DUF4245"/>
</dbReference>
<dbReference type="RefSeq" id="WP_121794383.1">
    <property type="nucleotide sequence ID" value="NZ_RDBF01000006.1"/>
</dbReference>
<reference evidence="2 3" key="1">
    <citation type="submission" date="2018-10" db="EMBL/GenBank/DDBJ databases">
        <title>Aeromicrobium sp. 9W16Y-2 whole genome shotgun sequence.</title>
        <authorList>
            <person name="Li F."/>
        </authorList>
    </citation>
    <scope>NUCLEOTIDE SEQUENCE [LARGE SCALE GENOMIC DNA]</scope>
    <source>
        <strain evidence="2 3">9W16Y-2</strain>
    </source>
</reference>
<name>A0A3L8PK18_9ACTN</name>
<dbReference type="OrthoDB" id="3827115at2"/>
<dbReference type="EMBL" id="RDBF01000006">
    <property type="protein sequence ID" value="RLV55746.1"/>
    <property type="molecule type" value="Genomic_DNA"/>
</dbReference>
<proteinExistence type="predicted"/>
<keyword evidence="1" id="KW-0472">Membrane</keyword>